<name>A0A314ZIL4_PRUYE</name>
<accession>A0A314ZIL4</accession>
<proteinExistence type="predicted"/>
<evidence type="ECO:0000313" key="2">
    <source>
        <dbReference type="EMBL" id="PQQ19745.1"/>
    </source>
</evidence>
<gene>
    <name evidence="2" type="ORF">Pyn_28331</name>
</gene>
<reference evidence="2 3" key="1">
    <citation type="submission" date="2018-02" db="EMBL/GenBank/DDBJ databases">
        <title>Draft genome of wild Prunus yedoensis var. nudiflora.</title>
        <authorList>
            <person name="Baek S."/>
            <person name="Kim J.-H."/>
            <person name="Choi K."/>
            <person name="Kim G.-B."/>
            <person name="Cho A."/>
            <person name="Jang H."/>
            <person name="Shin C.-H."/>
            <person name="Yu H.-J."/>
            <person name="Mun J.-H."/>
        </authorList>
    </citation>
    <scope>NUCLEOTIDE SEQUENCE [LARGE SCALE GENOMIC DNA]</scope>
    <source>
        <strain evidence="3">cv. Jeju island</strain>
        <tissue evidence="2">Leaf</tissue>
    </source>
</reference>
<organism evidence="2 3">
    <name type="scientific">Prunus yedoensis var. nudiflora</name>
    <dbReference type="NCBI Taxonomy" id="2094558"/>
    <lineage>
        <taxon>Eukaryota</taxon>
        <taxon>Viridiplantae</taxon>
        <taxon>Streptophyta</taxon>
        <taxon>Embryophyta</taxon>
        <taxon>Tracheophyta</taxon>
        <taxon>Spermatophyta</taxon>
        <taxon>Magnoliopsida</taxon>
        <taxon>eudicotyledons</taxon>
        <taxon>Gunneridae</taxon>
        <taxon>Pentapetalae</taxon>
        <taxon>rosids</taxon>
        <taxon>fabids</taxon>
        <taxon>Rosales</taxon>
        <taxon>Rosaceae</taxon>
        <taxon>Amygdaloideae</taxon>
        <taxon>Amygdaleae</taxon>
        <taxon>Prunus</taxon>
    </lineage>
</organism>
<keyword evidence="3" id="KW-1185">Reference proteome</keyword>
<feature type="region of interest" description="Disordered" evidence="1">
    <location>
        <begin position="1"/>
        <end position="21"/>
    </location>
</feature>
<dbReference type="EMBL" id="PJQY01000057">
    <property type="protein sequence ID" value="PQQ19745.1"/>
    <property type="molecule type" value="Genomic_DNA"/>
</dbReference>
<protein>
    <submittedName>
        <fullName evidence="2">Uncharacterized protein</fullName>
    </submittedName>
</protein>
<comment type="caution">
    <text evidence="2">The sequence shown here is derived from an EMBL/GenBank/DDBJ whole genome shotgun (WGS) entry which is preliminary data.</text>
</comment>
<dbReference type="Proteomes" id="UP000250321">
    <property type="component" value="Unassembled WGS sequence"/>
</dbReference>
<evidence type="ECO:0000256" key="1">
    <source>
        <dbReference type="SAM" id="MobiDB-lite"/>
    </source>
</evidence>
<dbReference type="AlphaFoldDB" id="A0A314ZIL4"/>
<sequence length="66" mass="7208">MASRKHGERSWREGGSAGGKNRLWCDGECVGEGKAGCKGKGDNGEKREMGRIVVAERVLWACEGWK</sequence>
<evidence type="ECO:0000313" key="3">
    <source>
        <dbReference type="Proteomes" id="UP000250321"/>
    </source>
</evidence>